<feature type="transmembrane region" description="Helical" evidence="2">
    <location>
        <begin position="464"/>
        <end position="484"/>
    </location>
</feature>
<accession>A0A7G9YSN6</accession>
<proteinExistence type="predicted"/>
<organism evidence="4">
    <name type="scientific">Candidatus Methanophagaceae archaeon ANME-1 ERB6</name>
    <dbReference type="NCBI Taxonomy" id="2759912"/>
    <lineage>
        <taxon>Archaea</taxon>
        <taxon>Methanobacteriati</taxon>
        <taxon>Methanobacteriota</taxon>
        <taxon>Stenosarchaea group</taxon>
        <taxon>Methanomicrobia</taxon>
        <taxon>Candidatus Methanophagales</taxon>
        <taxon>Candidatus Methanophagaceae</taxon>
    </lineage>
</organism>
<evidence type="ECO:0000259" key="3">
    <source>
        <dbReference type="Pfam" id="PF13699"/>
    </source>
</evidence>
<gene>
    <name evidence="4" type="ORF">EDLMLJLI_00013</name>
</gene>
<keyword evidence="2" id="KW-0812">Transmembrane</keyword>
<evidence type="ECO:0000256" key="2">
    <source>
        <dbReference type="SAM" id="Phobius"/>
    </source>
</evidence>
<feature type="transmembrane region" description="Helical" evidence="2">
    <location>
        <begin position="491"/>
        <end position="510"/>
    </location>
</feature>
<protein>
    <recommendedName>
        <fullName evidence="3">eCIS core domain-containing protein</fullName>
    </recommendedName>
</protein>
<evidence type="ECO:0000256" key="1">
    <source>
        <dbReference type="SAM" id="MobiDB-lite"/>
    </source>
</evidence>
<keyword evidence="2" id="KW-0472">Membrane</keyword>
<name>A0A7G9YSN6_9EURY</name>
<keyword evidence="2" id="KW-1133">Transmembrane helix</keyword>
<evidence type="ECO:0000313" key="4">
    <source>
        <dbReference type="EMBL" id="QNO51020.1"/>
    </source>
</evidence>
<sequence>MKESVAVAKEADAKKGVSPTKSDNNIHRVRNGPERQLGSLRGVLGNIRRDGGKPSVESIATQLSGMSTGGRAPALLALQQTHGNRYVQRVVAGIQAKLKVGQPDDKYEQEADRVAEQVMHAKDVPSRTPEVTPKVQAHVNAMRGGGQPLPDYIRSFFESRFGYDFRQVRVHNTSPSAEMAQAVNARAFTLGQDIVFGAGQYAPGTMEGKRLLAHELIHTIQQDPGLGVPSGLTIGSVADAAEQEADHISRIVDQTRQFHVKSHIPPRIQRMMVEEPAGGCGVCTGPQLAGIIAHQQVQALFVAEDPLREAEEPGSMIWRLQGLGCGRPDLWRGGTDPVQIGEIKPANSEGYSQGDGKMAQYISCFAGQGITVVASTWVHPTEMVGIFEEPDRPPACPQQDLFVNPPLDGVYGYYCLPTFSHLMPTGLCSCLPPVHVPQEQEQEQEEFEWQRAPRQPSYAEVIEALAILGLSVALVVVVIAALVDPEPASKLALAGLSMVMIVALLTMLGMEDRLEPSGSIT</sequence>
<feature type="region of interest" description="Disordered" evidence="1">
    <location>
        <begin position="1"/>
        <end position="33"/>
    </location>
</feature>
<reference evidence="4" key="1">
    <citation type="submission" date="2020-06" db="EMBL/GenBank/DDBJ databases">
        <title>Unique genomic features of the anaerobic methanotrophic archaea.</title>
        <authorList>
            <person name="Chadwick G.L."/>
            <person name="Skennerton C.T."/>
            <person name="Laso-Perez R."/>
            <person name="Leu A.O."/>
            <person name="Speth D.R."/>
            <person name="Yu H."/>
            <person name="Morgan-Lang C."/>
            <person name="Hatzenpichler R."/>
            <person name="Goudeau D."/>
            <person name="Malmstrom R."/>
            <person name="Brazelton W.J."/>
            <person name="Woyke T."/>
            <person name="Hallam S.J."/>
            <person name="Tyson G.W."/>
            <person name="Wegener G."/>
            <person name="Boetius A."/>
            <person name="Orphan V."/>
        </authorList>
    </citation>
    <scope>NUCLEOTIDE SEQUENCE</scope>
</reference>
<feature type="compositionally biased region" description="Basic and acidic residues" evidence="1">
    <location>
        <begin position="1"/>
        <end position="15"/>
    </location>
</feature>
<dbReference type="Pfam" id="PF13699">
    <property type="entry name" value="eCIS_core"/>
    <property type="match status" value="1"/>
</dbReference>
<feature type="domain" description="eCIS core" evidence="3">
    <location>
        <begin position="148"/>
        <end position="223"/>
    </location>
</feature>
<dbReference type="EMBL" id="MT631458">
    <property type="protein sequence ID" value="QNO51020.1"/>
    <property type="molecule type" value="Genomic_DNA"/>
</dbReference>
<dbReference type="InterPro" id="IPR025295">
    <property type="entry name" value="eCIS_core_dom"/>
</dbReference>
<dbReference type="AlphaFoldDB" id="A0A7G9YSN6"/>